<name>A0A4S4MQU7_9APHY</name>
<dbReference type="EMBL" id="SGPM01000248">
    <property type="protein sequence ID" value="THH27481.1"/>
    <property type="molecule type" value="Genomic_DNA"/>
</dbReference>
<feature type="compositionally biased region" description="Gly residues" evidence="1">
    <location>
        <begin position="123"/>
        <end position="132"/>
    </location>
</feature>
<reference evidence="2 3" key="1">
    <citation type="submission" date="2019-02" db="EMBL/GenBank/DDBJ databases">
        <title>Genome sequencing of the rare red list fungi Antrodiella citrinella (Flaviporus citrinellus).</title>
        <authorList>
            <person name="Buettner E."/>
            <person name="Kellner H."/>
        </authorList>
    </citation>
    <scope>NUCLEOTIDE SEQUENCE [LARGE SCALE GENOMIC DNA]</scope>
    <source>
        <strain evidence="2 3">DSM 108506</strain>
    </source>
</reference>
<gene>
    <name evidence="2" type="ORF">EUX98_g6708</name>
</gene>
<comment type="caution">
    <text evidence="2">The sequence shown here is derived from an EMBL/GenBank/DDBJ whole genome shotgun (WGS) entry which is preliminary data.</text>
</comment>
<feature type="compositionally biased region" description="Polar residues" evidence="1">
    <location>
        <begin position="53"/>
        <end position="64"/>
    </location>
</feature>
<sequence>MAEEPINQLWKENFHDDSLPPGKWTKRESKLNWRTTYLQTVATRSPKLGPASGLSSPRSQSGYQTPREVKEEKWKAEAEGAAKPSKLEMREMYKELGGRKARSKGKVSSVGAGGGSRDRGGWAADGGGCDWY</sequence>
<proteinExistence type="predicted"/>
<evidence type="ECO:0000313" key="3">
    <source>
        <dbReference type="Proteomes" id="UP000308730"/>
    </source>
</evidence>
<evidence type="ECO:0000256" key="1">
    <source>
        <dbReference type="SAM" id="MobiDB-lite"/>
    </source>
</evidence>
<feature type="compositionally biased region" description="Polar residues" evidence="1">
    <location>
        <begin position="32"/>
        <end position="43"/>
    </location>
</feature>
<dbReference type="Proteomes" id="UP000308730">
    <property type="component" value="Unassembled WGS sequence"/>
</dbReference>
<accession>A0A4S4MQU7</accession>
<feature type="region of interest" description="Disordered" evidence="1">
    <location>
        <begin position="1"/>
        <end position="132"/>
    </location>
</feature>
<dbReference type="AlphaFoldDB" id="A0A4S4MQU7"/>
<feature type="compositionally biased region" description="Basic and acidic residues" evidence="1">
    <location>
        <begin position="67"/>
        <end position="98"/>
    </location>
</feature>
<protein>
    <submittedName>
        <fullName evidence="2">Uncharacterized protein</fullName>
    </submittedName>
</protein>
<dbReference type="OrthoDB" id="6419443at2759"/>
<organism evidence="2 3">
    <name type="scientific">Antrodiella citrinella</name>
    <dbReference type="NCBI Taxonomy" id="2447956"/>
    <lineage>
        <taxon>Eukaryota</taxon>
        <taxon>Fungi</taxon>
        <taxon>Dikarya</taxon>
        <taxon>Basidiomycota</taxon>
        <taxon>Agaricomycotina</taxon>
        <taxon>Agaricomycetes</taxon>
        <taxon>Polyporales</taxon>
        <taxon>Steccherinaceae</taxon>
        <taxon>Antrodiella</taxon>
    </lineage>
</organism>
<keyword evidence="3" id="KW-1185">Reference proteome</keyword>
<evidence type="ECO:0000313" key="2">
    <source>
        <dbReference type="EMBL" id="THH27481.1"/>
    </source>
</evidence>